<proteinExistence type="inferred from homology"/>
<dbReference type="InterPro" id="IPR036412">
    <property type="entry name" value="HAD-like_sf"/>
</dbReference>
<dbReference type="InterPro" id="IPR050155">
    <property type="entry name" value="HAD-like_hydrolase_sf"/>
</dbReference>
<dbReference type="EMBL" id="JADIMK010000089">
    <property type="protein sequence ID" value="MBO8456417.1"/>
    <property type="molecule type" value="Genomic_DNA"/>
</dbReference>
<evidence type="ECO:0000313" key="5">
    <source>
        <dbReference type="EMBL" id="MBO8456417.1"/>
    </source>
</evidence>
<dbReference type="SFLD" id="SFLDS00003">
    <property type="entry name" value="Haloacid_Dehalogenase"/>
    <property type="match status" value="1"/>
</dbReference>
<dbReference type="Gene3D" id="3.40.50.1000">
    <property type="entry name" value="HAD superfamily/HAD-like"/>
    <property type="match status" value="1"/>
</dbReference>
<evidence type="ECO:0000313" key="6">
    <source>
        <dbReference type="Proteomes" id="UP000823617"/>
    </source>
</evidence>
<dbReference type="InterPro" id="IPR023214">
    <property type="entry name" value="HAD_sf"/>
</dbReference>
<organism evidence="5 6">
    <name type="scientific">Candidatus Cryptobacteroides intestinigallinarum</name>
    <dbReference type="NCBI Taxonomy" id="2840767"/>
    <lineage>
        <taxon>Bacteria</taxon>
        <taxon>Pseudomonadati</taxon>
        <taxon>Bacteroidota</taxon>
        <taxon>Bacteroidia</taxon>
        <taxon>Bacteroidales</taxon>
        <taxon>Candidatus Cryptobacteroides</taxon>
    </lineage>
</organism>
<dbReference type="Pfam" id="PF13419">
    <property type="entry name" value="HAD_2"/>
    <property type="match status" value="1"/>
</dbReference>
<dbReference type="EC" id="3.1.3.18" evidence="4"/>
<dbReference type="AlphaFoldDB" id="A0A9D9HM77"/>
<dbReference type="PANTHER" id="PTHR43434:SF1">
    <property type="entry name" value="PHOSPHOGLYCOLATE PHOSPHATASE"/>
    <property type="match status" value="1"/>
</dbReference>
<dbReference type="SFLD" id="SFLDG01129">
    <property type="entry name" value="C1.5:_HAD__Beta-PGM__Phosphata"/>
    <property type="match status" value="1"/>
</dbReference>
<dbReference type="GO" id="GO:0005829">
    <property type="term" value="C:cytosol"/>
    <property type="evidence" value="ECO:0007669"/>
    <property type="project" value="TreeGrafter"/>
</dbReference>
<evidence type="ECO:0000256" key="3">
    <source>
        <dbReference type="ARBA" id="ARBA00006171"/>
    </source>
</evidence>
<reference evidence="5" key="1">
    <citation type="submission" date="2020-10" db="EMBL/GenBank/DDBJ databases">
        <authorList>
            <person name="Gilroy R."/>
        </authorList>
    </citation>
    <scope>NUCLEOTIDE SEQUENCE</scope>
    <source>
        <strain evidence="5">B1-3475</strain>
    </source>
</reference>
<evidence type="ECO:0000256" key="1">
    <source>
        <dbReference type="ARBA" id="ARBA00000830"/>
    </source>
</evidence>
<dbReference type="SUPFAM" id="SSF56784">
    <property type="entry name" value="HAD-like"/>
    <property type="match status" value="1"/>
</dbReference>
<comment type="pathway">
    <text evidence="2">Organic acid metabolism; glycolate biosynthesis; glycolate from 2-phosphoglycolate: step 1/1.</text>
</comment>
<dbReference type="PANTHER" id="PTHR43434">
    <property type="entry name" value="PHOSPHOGLYCOLATE PHOSPHATASE"/>
    <property type="match status" value="1"/>
</dbReference>
<comment type="catalytic activity">
    <reaction evidence="1">
        <text>2-phosphoglycolate + H2O = glycolate + phosphate</text>
        <dbReference type="Rhea" id="RHEA:14369"/>
        <dbReference type="ChEBI" id="CHEBI:15377"/>
        <dbReference type="ChEBI" id="CHEBI:29805"/>
        <dbReference type="ChEBI" id="CHEBI:43474"/>
        <dbReference type="ChEBI" id="CHEBI:58033"/>
        <dbReference type="EC" id="3.1.3.18"/>
    </reaction>
</comment>
<sequence>MTKLVIFDLDGTLINTIEDLGTACNHALKMCGCPQHQMNEYNMLVGRGIYNLFRGALPEGMKTDEMVEKMKGYFIPYYDAHKCDRTVPYKGIPELLDRLADNGIKLAVASNKYQDGTEKLVRHFFGKHDFVKILGQRDGMPIKPDPEIVMEAMAAAGITDKSEVVYAGDSNVDMQTGLNAGVRTVGVTWGFRTEAELLAYSPWHLARTPEELGDYILG</sequence>
<name>A0A9D9HM77_9BACT</name>
<dbReference type="GO" id="GO:0008967">
    <property type="term" value="F:phosphoglycolate phosphatase activity"/>
    <property type="evidence" value="ECO:0007669"/>
    <property type="project" value="UniProtKB-EC"/>
</dbReference>
<comment type="caution">
    <text evidence="5">The sequence shown here is derived from an EMBL/GenBank/DDBJ whole genome shotgun (WGS) entry which is preliminary data.</text>
</comment>
<evidence type="ECO:0000256" key="2">
    <source>
        <dbReference type="ARBA" id="ARBA00004818"/>
    </source>
</evidence>
<dbReference type="Gene3D" id="1.10.150.240">
    <property type="entry name" value="Putative phosphatase, domain 2"/>
    <property type="match status" value="1"/>
</dbReference>
<comment type="similarity">
    <text evidence="3">Belongs to the HAD-like hydrolase superfamily. CbbY/CbbZ/Gph/YieH family.</text>
</comment>
<dbReference type="InterPro" id="IPR006439">
    <property type="entry name" value="HAD-SF_hydro_IA"/>
</dbReference>
<evidence type="ECO:0000256" key="4">
    <source>
        <dbReference type="ARBA" id="ARBA00013078"/>
    </source>
</evidence>
<dbReference type="InterPro" id="IPR041492">
    <property type="entry name" value="HAD_2"/>
</dbReference>
<dbReference type="NCBIfam" id="TIGR01549">
    <property type="entry name" value="HAD-SF-IA-v1"/>
    <property type="match status" value="1"/>
</dbReference>
<accession>A0A9D9HM77</accession>
<keyword evidence="5" id="KW-0378">Hydrolase</keyword>
<dbReference type="GO" id="GO:0006281">
    <property type="term" value="P:DNA repair"/>
    <property type="evidence" value="ECO:0007669"/>
    <property type="project" value="TreeGrafter"/>
</dbReference>
<reference evidence="5" key="2">
    <citation type="journal article" date="2021" name="PeerJ">
        <title>Extensive microbial diversity within the chicken gut microbiome revealed by metagenomics and culture.</title>
        <authorList>
            <person name="Gilroy R."/>
            <person name="Ravi A."/>
            <person name="Getino M."/>
            <person name="Pursley I."/>
            <person name="Horton D.L."/>
            <person name="Alikhan N.F."/>
            <person name="Baker D."/>
            <person name="Gharbi K."/>
            <person name="Hall N."/>
            <person name="Watson M."/>
            <person name="Adriaenssens E.M."/>
            <person name="Foster-Nyarko E."/>
            <person name="Jarju S."/>
            <person name="Secka A."/>
            <person name="Antonio M."/>
            <person name="Oren A."/>
            <person name="Chaudhuri R.R."/>
            <person name="La Ragione R."/>
            <person name="Hildebrand F."/>
            <person name="Pallen M.J."/>
        </authorList>
    </citation>
    <scope>NUCLEOTIDE SEQUENCE</scope>
    <source>
        <strain evidence="5">B1-3475</strain>
    </source>
</reference>
<gene>
    <name evidence="5" type="ORF">IAC08_08480</name>
</gene>
<dbReference type="Proteomes" id="UP000823617">
    <property type="component" value="Unassembled WGS sequence"/>
</dbReference>
<dbReference type="InterPro" id="IPR023198">
    <property type="entry name" value="PGP-like_dom2"/>
</dbReference>
<protein>
    <recommendedName>
        <fullName evidence="4">phosphoglycolate phosphatase</fullName>
        <ecNumber evidence="4">3.1.3.18</ecNumber>
    </recommendedName>
</protein>